<feature type="transmembrane region" description="Helical" evidence="7">
    <location>
        <begin position="21"/>
        <end position="40"/>
    </location>
</feature>
<evidence type="ECO:0000256" key="5">
    <source>
        <dbReference type="ARBA" id="ARBA00022989"/>
    </source>
</evidence>
<dbReference type="Proteomes" id="UP000243540">
    <property type="component" value="Unassembled WGS sequence"/>
</dbReference>
<evidence type="ECO:0000256" key="2">
    <source>
        <dbReference type="ARBA" id="ARBA00007400"/>
    </source>
</evidence>
<keyword evidence="9" id="KW-0012">Acyltransferase</keyword>
<dbReference type="AlphaFoldDB" id="A0A1Y2SYY9"/>
<proteinExistence type="inferred from homology"/>
<dbReference type="InterPro" id="IPR002656">
    <property type="entry name" value="Acyl_transf_3_dom"/>
</dbReference>
<evidence type="ECO:0000256" key="6">
    <source>
        <dbReference type="ARBA" id="ARBA00023136"/>
    </source>
</evidence>
<dbReference type="PANTHER" id="PTHR40074">
    <property type="entry name" value="O-ACETYLTRANSFERASE WECH"/>
    <property type="match status" value="1"/>
</dbReference>
<comment type="similarity">
    <text evidence="2">Belongs to the acyltransferase 3 family.</text>
</comment>
<evidence type="ECO:0000313" key="10">
    <source>
        <dbReference type="Proteomes" id="UP000243540"/>
    </source>
</evidence>
<accession>A0A1Y2SYY9</accession>
<feature type="transmembrane region" description="Helical" evidence="7">
    <location>
        <begin position="56"/>
        <end position="78"/>
    </location>
</feature>
<feature type="transmembrane region" description="Helical" evidence="7">
    <location>
        <begin position="321"/>
        <end position="341"/>
    </location>
</feature>
<sequence length="359" mass="41406">MSESVQTHSEYRSAPERRERLFYLDAVRAFAAVLIVITHFNNPFLVDRPVFANSPFGIYIGSLGVSLFLIISGAALMYTQGDREKLNLVSFYRKRAKTIYPMFWIAFVVANLFHFWRSGWLFGDTPKWRILLSLFAVDGYVANMHVATFYTLGEWFLGFILIFYALFPLLRKGVKEYPVLTAGIIAILYVGTMLSGRTLFQLPQDLLFTVRLPEIAFGMYFVRYIKKVPNVVGAGAVVLLALQQWKEFLTGNLAVTIVGIAFFLAMVWVCQYIGTPHAVLRMPTNWLSKYSYAIFLTHHVIIVDIFSYFARYHEWSQLQIYGLFLVDCILIGIASWVLFYVERYTVRTFSALGKKIRRR</sequence>
<feature type="transmembrane region" description="Helical" evidence="7">
    <location>
        <begin position="179"/>
        <end position="200"/>
    </location>
</feature>
<keyword evidence="6 7" id="KW-0472">Membrane</keyword>
<comment type="caution">
    <text evidence="9">The sequence shown here is derived from an EMBL/GenBank/DDBJ whole genome shotgun (WGS) entry which is preliminary data.</text>
</comment>
<dbReference type="GO" id="GO:0016413">
    <property type="term" value="F:O-acetyltransferase activity"/>
    <property type="evidence" value="ECO:0007669"/>
    <property type="project" value="TreeGrafter"/>
</dbReference>
<feature type="transmembrane region" description="Helical" evidence="7">
    <location>
        <begin position="147"/>
        <end position="167"/>
    </location>
</feature>
<comment type="subcellular location">
    <subcellularLocation>
        <location evidence="1">Cell membrane</location>
        <topology evidence="1">Multi-pass membrane protein</topology>
    </subcellularLocation>
</comment>
<keyword evidence="5 7" id="KW-1133">Transmembrane helix</keyword>
<dbReference type="Pfam" id="PF01757">
    <property type="entry name" value="Acyl_transf_3"/>
    <property type="match status" value="1"/>
</dbReference>
<feature type="transmembrane region" description="Helical" evidence="7">
    <location>
        <begin position="290"/>
        <end position="309"/>
    </location>
</feature>
<keyword evidence="4 7" id="KW-0812">Transmembrane</keyword>
<evidence type="ECO:0000256" key="7">
    <source>
        <dbReference type="SAM" id="Phobius"/>
    </source>
</evidence>
<evidence type="ECO:0000256" key="3">
    <source>
        <dbReference type="ARBA" id="ARBA00022475"/>
    </source>
</evidence>
<feature type="transmembrane region" description="Helical" evidence="7">
    <location>
        <begin position="99"/>
        <end position="116"/>
    </location>
</feature>
<reference evidence="9 10" key="1">
    <citation type="submission" date="2017-04" db="EMBL/GenBank/DDBJ databases">
        <title>Draft genome sequences of Alloscardovia macacae UMA81211 and UMA81212 isolated from the feces of a rhesus macaque (Macaca mulatta).</title>
        <authorList>
            <person name="Albert K."/>
            <person name="Sela D.A."/>
        </authorList>
    </citation>
    <scope>NUCLEOTIDE SEQUENCE [LARGE SCALE GENOMIC DNA]</scope>
    <source>
        <strain evidence="9 10">UMA81212</strain>
    </source>
</reference>
<protein>
    <submittedName>
        <fullName evidence="9">Acyltransferase</fullName>
    </submittedName>
</protein>
<dbReference type="STRING" id="1160091.B9T39_03065"/>
<gene>
    <name evidence="9" type="ORF">B9T39_03065</name>
</gene>
<evidence type="ECO:0000259" key="8">
    <source>
        <dbReference type="Pfam" id="PF01757"/>
    </source>
</evidence>
<evidence type="ECO:0000313" key="9">
    <source>
        <dbReference type="EMBL" id="OTA29598.1"/>
    </source>
</evidence>
<dbReference type="GO" id="GO:0005886">
    <property type="term" value="C:plasma membrane"/>
    <property type="evidence" value="ECO:0007669"/>
    <property type="project" value="UniProtKB-SubCell"/>
</dbReference>
<dbReference type="GO" id="GO:0009246">
    <property type="term" value="P:enterobacterial common antigen biosynthetic process"/>
    <property type="evidence" value="ECO:0007669"/>
    <property type="project" value="TreeGrafter"/>
</dbReference>
<evidence type="ECO:0000256" key="1">
    <source>
        <dbReference type="ARBA" id="ARBA00004651"/>
    </source>
</evidence>
<feature type="transmembrane region" description="Helical" evidence="7">
    <location>
        <begin position="253"/>
        <end position="274"/>
    </location>
</feature>
<keyword evidence="9" id="KW-0808">Transferase</keyword>
<name>A0A1Y2SYY9_9BIFI</name>
<evidence type="ECO:0000256" key="4">
    <source>
        <dbReference type="ARBA" id="ARBA00022692"/>
    </source>
</evidence>
<feature type="domain" description="Acyltransferase 3" evidence="8">
    <location>
        <begin position="23"/>
        <end position="326"/>
    </location>
</feature>
<keyword evidence="3" id="KW-1003">Cell membrane</keyword>
<dbReference type="EMBL" id="NEKC01000005">
    <property type="protein sequence ID" value="OTA29598.1"/>
    <property type="molecule type" value="Genomic_DNA"/>
</dbReference>
<dbReference type="RefSeq" id="WP_086106357.1">
    <property type="nucleotide sequence ID" value="NZ_NEKC01000005.1"/>
</dbReference>
<organism evidence="9 10">
    <name type="scientific">Alloscardovia macacae</name>
    <dbReference type="NCBI Taxonomy" id="1160091"/>
    <lineage>
        <taxon>Bacteria</taxon>
        <taxon>Bacillati</taxon>
        <taxon>Actinomycetota</taxon>
        <taxon>Actinomycetes</taxon>
        <taxon>Bifidobacteriales</taxon>
        <taxon>Bifidobacteriaceae</taxon>
        <taxon>Alloscardovia</taxon>
    </lineage>
</organism>
<dbReference type="PANTHER" id="PTHR40074:SF2">
    <property type="entry name" value="O-ACETYLTRANSFERASE WECH"/>
    <property type="match status" value="1"/>
</dbReference>